<dbReference type="EMBL" id="KN837344">
    <property type="protein sequence ID" value="KIJ27184.1"/>
    <property type="molecule type" value="Genomic_DNA"/>
</dbReference>
<keyword evidence="3" id="KW-0576">Peroxisome</keyword>
<dbReference type="GO" id="GO:0005778">
    <property type="term" value="C:peroxisomal membrane"/>
    <property type="evidence" value="ECO:0007669"/>
    <property type="project" value="UniProtKB-SubCell"/>
</dbReference>
<proteinExistence type="predicted"/>
<reference evidence="5 6" key="1">
    <citation type="submission" date="2014-06" db="EMBL/GenBank/DDBJ databases">
        <title>Evolutionary Origins and Diversification of the Mycorrhizal Mutualists.</title>
        <authorList>
            <consortium name="DOE Joint Genome Institute"/>
            <consortium name="Mycorrhizal Genomics Consortium"/>
            <person name="Kohler A."/>
            <person name="Kuo A."/>
            <person name="Nagy L.G."/>
            <person name="Floudas D."/>
            <person name="Copeland A."/>
            <person name="Barry K.W."/>
            <person name="Cichocki N."/>
            <person name="Veneault-Fourrey C."/>
            <person name="LaButti K."/>
            <person name="Lindquist E.A."/>
            <person name="Lipzen A."/>
            <person name="Lundell T."/>
            <person name="Morin E."/>
            <person name="Murat C."/>
            <person name="Riley R."/>
            <person name="Ohm R."/>
            <person name="Sun H."/>
            <person name="Tunlid A."/>
            <person name="Henrissat B."/>
            <person name="Grigoriev I.V."/>
            <person name="Hibbett D.S."/>
            <person name="Martin F."/>
        </authorList>
    </citation>
    <scope>NUCLEOTIDE SEQUENCE [LARGE SCALE GENOMIC DNA]</scope>
    <source>
        <strain evidence="5 6">SS14</strain>
    </source>
</reference>
<dbReference type="PANTHER" id="PTHR12652:SF50">
    <property type="entry name" value="PEROXIN 11"/>
    <property type="match status" value="1"/>
</dbReference>
<gene>
    <name evidence="5" type="ORF">M422DRAFT_271675</name>
</gene>
<evidence type="ECO:0000313" key="6">
    <source>
        <dbReference type="Proteomes" id="UP000054279"/>
    </source>
</evidence>
<dbReference type="HOGENOM" id="CLU_049216_0_0_1"/>
<dbReference type="AlphaFoldDB" id="A0A0C9TZD5"/>
<keyword evidence="6" id="KW-1185">Reference proteome</keyword>
<comment type="subcellular location">
    <subcellularLocation>
        <location evidence="4">Peroxisome membrane</location>
    </subcellularLocation>
</comment>
<dbReference type="PANTHER" id="PTHR12652">
    <property type="entry name" value="PEROXISOMAL BIOGENESIS FACTOR 11"/>
    <property type="match status" value="1"/>
</dbReference>
<dbReference type="Pfam" id="PF05648">
    <property type="entry name" value="PEX11"/>
    <property type="match status" value="1"/>
</dbReference>
<dbReference type="Proteomes" id="UP000054279">
    <property type="component" value="Unassembled WGS sequence"/>
</dbReference>
<name>A0A0C9TZD5_SPHS4</name>
<dbReference type="InterPro" id="IPR008733">
    <property type="entry name" value="PEX11"/>
</dbReference>
<evidence type="ECO:0000256" key="4">
    <source>
        <dbReference type="ARBA" id="ARBA00046271"/>
    </source>
</evidence>
<evidence type="ECO:0000313" key="5">
    <source>
        <dbReference type="EMBL" id="KIJ27184.1"/>
    </source>
</evidence>
<evidence type="ECO:0008006" key="7">
    <source>
        <dbReference type="Google" id="ProtNLM"/>
    </source>
</evidence>
<accession>A0A0C9TZD5</accession>
<evidence type="ECO:0000256" key="3">
    <source>
        <dbReference type="ARBA" id="ARBA00023140"/>
    </source>
</evidence>
<dbReference type="OrthoDB" id="411017at2759"/>
<evidence type="ECO:0000256" key="2">
    <source>
        <dbReference type="ARBA" id="ARBA00023136"/>
    </source>
</evidence>
<protein>
    <recommendedName>
        <fullName evidence="7">Peroxin-11</fullName>
    </recommendedName>
</protein>
<organism evidence="5 6">
    <name type="scientific">Sphaerobolus stellatus (strain SS14)</name>
    <dbReference type="NCBI Taxonomy" id="990650"/>
    <lineage>
        <taxon>Eukaryota</taxon>
        <taxon>Fungi</taxon>
        <taxon>Dikarya</taxon>
        <taxon>Basidiomycota</taxon>
        <taxon>Agaricomycotina</taxon>
        <taxon>Agaricomycetes</taxon>
        <taxon>Phallomycetidae</taxon>
        <taxon>Geastrales</taxon>
        <taxon>Sphaerobolaceae</taxon>
        <taxon>Sphaerobolus</taxon>
    </lineage>
</organism>
<keyword evidence="2" id="KW-0472">Membrane</keyword>
<dbReference type="GO" id="GO:0016559">
    <property type="term" value="P:peroxisome fission"/>
    <property type="evidence" value="ECO:0007669"/>
    <property type="project" value="InterPro"/>
</dbReference>
<evidence type="ECO:0000256" key="1">
    <source>
        <dbReference type="ARBA" id="ARBA00022593"/>
    </source>
</evidence>
<keyword evidence="1" id="KW-0962">Peroxisome biogenesis</keyword>
<sequence length="244" mass="27190">MAAVASQIVLNPVVSQSLKLWSTTVGRDKTYRAVQYFARFFAWWLLRRGYTVQGARWNNLKSSLGSGRKLMRLFKPLEHLQAALRATQASTSPGEQITTIARQLSYFGYLTYDMLVWAHSIRFVTFTPETARKVNKISQRFWLAGILFSITNGLLKTGRLANEAKALRDPTEKSFGDDGVKRARLSAVATQRATTRHQLVIDLLDVWLPATGLGLVNLNDGVAGIFGLITSLLALQSQWSAVSK</sequence>